<reference evidence="2 3" key="1">
    <citation type="journal article" date="2014" name="Genome Announc.">
        <title>Draft Genome Sequences of Marine Flavobacterium Algibacter lectus Strains SS8 and NR4.</title>
        <authorList>
            <person name="Takatani N."/>
            <person name="Nakanishi M."/>
            <person name="Meirelles P."/>
            <person name="Mino S."/>
            <person name="Suda W."/>
            <person name="Oshima K."/>
            <person name="Hattori M."/>
            <person name="Ohkuma M."/>
            <person name="Hosokawa M."/>
            <person name="Miyashita K."/>
            <person name="Thompson F.L."/>
            <person name="Niwa A."/>
            <person name="Sawabe T."/>
            <person name="Sawabe T."/>
        </authorList>
    </citation>
    <scope>NUCLEOTIDE SEQUENCE [LARGE SCALE GENOMIC DNA]</scope>
    <source>
        <strain evidence="2 3">JCM 19300</strain>
    </source>
</reference>
<sequence>MAIIYCTQKFETVVGKSRIVKSDKCSPLGNWNANVFTVSRKNCVILMNDVSYYSVLLIDFKKIDLMNFHEVFAERFFKQLENDEISFPSKFTDKITKELQPIFLTTNNNRKVLGAIQDATLDMKRYITEDYSDNIDDIDVDELNSNINEKILSVLGKKKRGYGYPNDAIQDLLNKFCA</sequence>
<dbReference type="RefSeq" id="WP_042503490.1">
    <property type="nucleotide sequence ID" value="NZ_BBNQ01000003.1"/>
</dbReference>
<evidence type="ECO:0000313" key="3">
    <source>
        <dbReference type="Proteomes" id="UP000029644"/>
    </source>
</evidence>
<dbReference type="InterPro" id="IPR053864">
    <property type="entry name" value="DUF6933"/>
</dbReference>
<organism evidence="2 3">
    <name type="scientific">Algibacter lectus</name>
    <dbReference type="NCBI Taxonomy" id="221126"/>
    <lineage>
        <taxon>Bacteria</taxon>
        <taxon>Pseudomonadati</taxon>
        <taxon>Bacteroidota</taxon>
        <taxon>Flavobacteriia</taxon>
        <taxon>Flavobacteriales</taxon>
        <taxon>Flavobacteriaceae</taxon>
        <taxon>Algibacter</taxon>
    </lineage>
</organism>
<protein>
    <recommendedName>
        <fullName evidence="1">DUF6933 domain-containing protein</fullName>
    </recommendedName>
</protein>
<dbReference type="AlphaFoldDB" id="A0A090W241"/>
<accession>A0A090W241</accession>
<dbReference type="OrthoDB" id="822841at2"/>
<dbReference type="EMBL" id="BBNQ01000003">
    <property type="protein sequence ID" value="GAL61607.1"/>
    <property type="molecule type" value="Genomic_DNA"/>
</dbReference>
<proteinExistence type="predicted"/>
<gene>
    <name evidence="2" type="ORF">JCM19300_1430</name>
</gene>
<dbReference type="Proteomes" id="UP000029644">
    <property type="component" value="Unassembled WGS sequence"/>
</dbReference>
<evidence type="ECO:0000259" key="1">
    <source>
        <dbReference type="Pfam" id="PF22016"/>
    </source>
</evidence>
<feature type="domain" description="DUF6933" evidence="1">
    <location>
        <begin position="3"/>
        <end position="168"/>
    </location>
</feature>
<comment type="caution">
    <text evidence="2">The sequence shown here is derived from an EMBL/GenBank/DDBJ whole genome shotgun (WGS) entry which is preliminary data.</text>
</comment>
<evidence type="ECO:0000313" key="2">
    <source>
        <dbReference type="EMBL" id="GAL61607.1"/>
    </source>
</evidence>
<dbReference type="Pfam" id="PF22016">
    <property type="entry name" value="DUF6933"/>
    <property type="match status" value="1"/>
</dbReference>
<name>A0A090W241_9FLAO</name>